<evidence type="ECO:0000256" key="1">
    <source>
        <dbReference type="SAM" id="MobiDB-lite"/>
    </source>
</evidence>
<dbReference type="Proteomes" id="UP000250671">
    <property type="component" value="Unassembled WGS sequence"/>
</dbReference>
<name>A0A2X7FUY9_ECOLX</name>
<accession>A0A2X7FUY9</accession>
<evidence type="ECO:0000313" key="2">
    <source>
        <dbReference type="EMBL" id="SQP90393.1"/>
    </source>
</evidence>
<reference evidence="2 3" key="1">
    <citation type="submission" date="2018-06" db="EMBL/GenBank/DDBJ databases">
        <authorList>
            <consortium name="Pathogen Informatics"/>
            <person name="Doyle S."/>
        </authorList>
    </citation>
    <scope>NUCLEOTIDE SEQUENCE [LARGE SCALE GENOMIC DNA]</scope>
    <source>
        <strain evidence="2 3">VREC0535</strain>
    </source>
</reference>
<gene>
    <name evidence="2" type="ORF">SAMEA3752557_05436</name>
</gene>
<protein>
    <submittedName>
        <fullName evidence="2">Bacteriophage protein</fullName>
    </submittedName>
</protein>
<organism evidence="2 3">
    <name type="scientific">Escherichia coli</name>
    <dbReference type="NCBI Taxonomy" id="562"/>
    <lineage>
        <taxon>Bacteria</taxon>
        <taxon>Pseudomonadati</taxon>
        <taxon>Pseudomonadota</taxon>
        <taxon>Gammaproteobacteria</taxon>
        <taxon>Enterobacterales</taxon>
        <taxon>Enterobacteriaceae</taxon>
        <taxon>Escherichia</taxon>
    </lineage>
</organism>
<sequence>MKTTNESNAMNQHHEPQAQSAGSDACRAEVVVGFPEQVGGRLIVGDSCTPRLIKRIGSKVSVWFDNKEVLSVMYKEDYDPKTTFSDYEARAEEYALSVFAAMRAHNKQQKEKRLCSEARYTIKINSSDNSIAGC</sequence>
<dbReference type="RefSeq" id="WP_143363445.1">
    <property type="nucleotide sequence ID" value="NZ_JBNIUF010000290.1"/>
</dbReference>
<dbReference type="EMBL" id="UCZA01000060">
    <property type="protein sequence ID" value="SQP90393.1"/>
    <property type="molecule type" value="Genomic_DNA"/>
</dbReference>
<proteinExistence type="predicted"/>
<feature type="region of interest" description="Disordered" evidence="1">
    <location>
        <begin position="1"/>
        <end position="22"/>
    </location>
</feature>
<evidence type="ECO:0000313" key="3">
    <source>
        <dbReference type="Proteomes" id="UP000250671"/>
    </source>
</evidence>
<dbReference type="AlphaFoldDB" id="A0A2X7FUY9"/>